<feature type="binding site" evidence="7">
    <location>
        <position position="100"/>
    </location>
    <ligand>
        <name>Zn(2+)</name>
        <dbReference type="ChEBI" id="CHEBI:29105"/>
    </ligand>
</feature>
<keyword evidence="3 7" id="KW-0479">Metal-binding</keyword>
<evidence type="ECO:0000256" key="7">
    <source>
        <dbReference type="PIRSR" id="PIRSR601765-1"/>
    </source>
</evidence>
<evidence type="ECO:0000256" key="3">
    <source>
        <dbReference type="ARBA" id="ARBA00022723"/>
    </source>
</evidence>
<dbReference type="CDD" id="cd03379">
    <property type="entry name" value="beta_CA_cladeD"/>
    <property type="match status" value="1"/>
</dbReference>
<reference evidence="8 9" key="1">
    <citation type="submission" date="2018-12" db="EMBL/GenBank/DDBJ databases">
        <title>Draft genome sequence of Embleya hyalina NBRC 13850T.</title>
        <authorList>
            <person name="Komaki H."/>
            <person name="Hosoyama A."/>
            <person name="Kimura A."/>
            <person name="Ichikawa N."/>
            <person name="Tamura T."/>
        </authorList>
    </citation>
    <scope>NUCLEOTIDE SEQUENCE [LARGE SCALE GENOMIC DNA]</scope>
    <source>
        <strain evidence="8 9">NBRC 13850</strain>
    </source>
</reference>
<keyword evidence="4 7" id="KW-0862">Zinc</keyword>
<dbReference type="Pfam" id="PF00484">
    <property type="entry name" value="Pro_CA"/>
    <property type="match status" value="1"/>
</dbReference>
<keyword evidence="9" id="KW-1185">Reference proteome</keyword>
<dbReference type="PANTHER" id="PTHR43175">
    <property type="entry name" value="CARBONIC ANHYDRASE"/>
    <property type="match status" value="1"/>
</dbReference>
<dbReference type="InterPro" id="IPR001765">
    <property type="entry name" value="Carbonic_anhydrase"/>
</dbReference>
<evidence type="ECO:0000256" key="4">
    <source>
        <dbReference type="ARBA" id="ARBA00022833"/>
    </source>
</evidence>
<comment type="similarity">
    <text evidence="1">Belongs to the beta-class carbonic anhydrase family.</text>
</comment>
<evidence type="ECO:0000256" key="1">
    <source>
        <dbReference type="ARBA" id="ARBA00006217"/>
    </source>
</evidence>
<dbReference type="InterPro" id="IPR036874">
    <property type="entry name" value="Carbonic_anhydrase_sf"/>
</dbReference>
<dbReference type="GO" id="GO:0008270">
    <property type="term" value="F:zinc ion binding"/>
    <property type="evidence" value="ECO:0007669"/>
    <property type="project" value="InterPro"/>
</dbReference>
<feature type="binding site" evidence="7">
    <location>
        <position position="46"/>
    </location>
    <ligand>
        <name>Zn(2+)</name>
        <dbReference type="ChEBI" id="CHEBI:29105"/>
    </ligand>
</feature>
<dbReference type="PANTHER" id="PTHR43175:SF3">
    <property type="entry name" value="CARBON DISULFIDE HYDROLASE"/>
    <property type="match status" value="1"/>
</dbReference>
<evidence type="ECO:0000313" key="9">
    <source>
        <dbReference type="Proteomes" id="UP000286931"/>
    </source>
</evidence>
<evidence type="ECO:0000256" key="5">
    <source>
        <dbReference type="ARBA" id="ARBA00024993"/>
    </source>
</evidence>
<dbReference type="SUPFAM" id="SSF53056">
    <property type="entry name" value="beta-carbonic anhydrase, cab"/>
    <property type="match status" value="1"/>
</dbReference>
<comment type="cofactor">
    <cofactor evidence="7">
        <name>Zn(2+)</name>
        <dbReference type="ChEBI" id="CHEBI:29105"/>
    </cofactor>
    <text evidence="7">Binds 1 zinc ion per subunit.</text>
</comment>
<organism evidence="8 9">
    <name type="scientific">Embleya hyalina</name>
    <dbReference type="NCBI Taxonomy" id="516124"/>
    <lineage>
        <taxon>Bacteria</taxon>
        <taxon>Bacillati</taxon>
        <taxon>Actinomycetota</taxon>
        <taxon>Actinomycetes</taxon>
        <taxon>Kitasatosporales</taxon>
        <taxon>Streptomycetaceae</taxon>
        <taxon>Embleya</taxon>
    </lineage>
</organism>
<dbReference type="GO" id="GO:0004089">
    <property type="term" value="F:carbonate dehydratase activity"/>
    <property type="evidence" value="ECO:0007669"/>
    <property type="project" value="UniProtKB-EC"/>
</dbReference>
<accession>A0A401YNR9</accession>
<protein>
    <recommendedName>
        <fullName evidence="2">carbonic anhydrase</fullName>
        <ecNumber evidence="2">4.2.1.1</ecNumber>
    </recommendedName>
</protein>
<gene>
    <name evidence="8" type="ORF">EHYA_03910</name>
</gene>
<comment type="function">
    <text evidence="5">Catalyzes the reversible hydration of carbon dioxide to form bicarbonate.</text>
</comment>
<feature type="binding site" evidence="7">
    <location>
        <position position="44"/>
    </location>
    <ligand>
        <name>Zn(2+)</name>
        <dbReference type="ChEBI" id="CHEBI:29105"/>
    </ligand>
</feature>
<dbReference type="EC" id="4.2.1.1" evidence="2"/>
<evidence type="ECO:0000256" key="6">
    <source>
        <dbReference type="ARBA" id="ARBA00048348"/>
    </source>
</evidence>
<name>A0A401YNR9_9ACTN</name>
<comment type="catalytic activity">
    <reaction evidence="6">
        <text>hydrogencarbonate + H(+) = CO2 + H2O</text>
        <dbReference type="Rhea" id="RHEA:10748"/>
        <dbReference type="ChEBI" id="CHEBI:15377"/>
        <dbReference type="ChEBI" id="CHEBI:15378"/>
        <dbReference type="ChEBI" id="CHEBI:16526"/>
        <dbReference type="ChEBI" id="CHEBI:17544"/>
        <dbReference type="EC" id="4.2.1.1"/>
    </reaction>
</comment>
<dbReference type="AlphaFoldDB" id="A0A401YNR9"/>
<sequence length="184" mass="20438">MGFAVANVSTMVDRLVAANRLYAEQYRNPGMSAVPVRHTAVVTCMDARLDVHAMLGLELGDTHVIRNAGGVVTDDVVRSLTISQRHLGTTQVVLIHHTQCGMLTVTEDFRRELEADTGLRPQWAVEAFVDLDGDVRQSMNRVLRSPFLPHRETVRGFVYDVTTGLLREVFPLSDVQPEDAPEQS</sequence>
<evidence type="ECO:0000313" key="8">
    <source>
        <dbReference type="EMBL" id="GCD96225.1"/>
    </source>
</evidence>
<comment type="caution">
    <text evidence="8">The sequence shown here is derived from an EMBL/GenBank/DDBJ whole genome shotgun (WGS) entry which is preliminary data.</text>
</comment>
<evidence type="ECO:0000256" key="2">
    <source>
        <dbReference type="ARBA" id="ARBA00012925"/>
    </source>
</evidence>
<proteinExistence type="inferred from homology"/>
<dbReference type="OrthoDB" id="8968066at2"/>
<dbReference type="EMBL" id="BIFH01000020">
    <property type="protein sequence ID" value="GCD96225.1"/>
    <property type="molecule type" value="Genomic_DNA"/>
</dbReference>
<dbReference type="Gene3D" id="3.40.1050.10">
    <property type="entry name" value="Carbonic anhydrase"/>
    <property type="match status" value="1"/>
</dbReference>
<dbReference type="SMART" id="SM00947">
    <property type="entry name" value="Pro_CA"/>
    <property type="match status" value="1"/>
</dbReference>
<feature type="binding site" evidence="7">
    <location>
        <position position="97"/>
    </location>
    <ligand>
        <name>Zn(2+)</name>
        <dbReference type="ChEBI" id="CHEBI:29105"/>
    </ligand>
</feature>
<dbReference type="Proteomes" id="UP000286931">
    <property type="component" value="Unassembled WGS sequence"/>
</dbReference>